<dbReference type="InterPro" id="IPR051468">
    <property type="entry name" value="Fungal_SecMetab_SDRs"/>
</dbReference>
<dbReference type="InterPro" id="IPR036291">
    <property type="entry name" value="NAD(P)-bd_dom_sf"/>
</dbReference>
<reference evidence="1 2" key="1">
    <citation type="submission" date="2017-05" db="EMBL/GenBank/DDBJ databases">
        <title>Genome Analysis of Maritalea myrionectae HL2708#5.</title>
        <authorList>
            <consortium name="Cotde Inc.-PKNU"/>
            <person name="Jang D."/>
            <person name="Oh H.-M."/>
        </authorList>
    </citation>
    <scope>NUCLEOTIDE SEQUENCE [LARGE SCALE GENOMIC DNA]</scope>
    <source>
        <strain evidence="1 2">HL2708#5</strain>
    </source>
</reference>
<dbReference type="RefSeq" id="WP_117395883.1">
    <property type="nucleotide sequence ID" value="NZ_CP021330.1"/>
</dbReference>
<gene>
    <name evidence="1" type="ORF">MXMO3_02209</name>
</gene>
<dbReference type="AlphaFoldDB" id="A0A2R4MFQ4"/>
<evidence type="ECO:0000313" key="2">
    <source>
        <dbReference type="Proteomes" id="UP000258927"/>
    </source>
</evidence>
<dbReference type="STRING" id="1122213.GCA_000423365_02528"/>
<sequence length="232" mass="25266">MLDQVEKIDAIIVGASGGIGRALKAELAAQPNFSSVESFDRQHFPEFDLTRPESFVPQFSDWQEQGRRFNLAIIATGALIIDGVPPERRFAELESANMANHFALNAIGPAMLIQQLLPLMPRNDPAAIAALSARVGSIEDNQLGGWVSYRAAKTALNQIIRTASIEWTRKNQESALLAIHPGTVDTRLTSGYAHPKKVSAEVAAKKILRTILSAKPQMSGGFYDNEGQSIPF</sequence>
<keyword evidence="2" id="KW-1185">Reference proteome</keyword>
<dbReference type="Proteomes" id="UP000258927">
    <property type="component" value="Chromosome"/>
</dbReference>
<dbReference type="GO" id="GO:0005737">
    <property type="term" value="C:cytoplasm"/>
    <property type="evidence" value="ECO:0007669"/>
    <property type="project" value="TreeGrafter"/>
</dbReference>
<dbReference type="PANTHER" id="PTHR43544:SF12">
    <property type="entry name" value="NAD(P)-BINDING ROSSMANN-FOLD SUPERFAMILY PROTEIN"/>
    <property type="match status" value="1"/>
</dbReference>
<dbReference type="SUPFAM" id="SSF51735">
    <property type="entry name" value="NAD(P)-binding Rossmann-fold domains"/>
    <property type="match status" value="1"/>
</dbReference>
<dbReference type="PRINTS" id="PR00081">
    <property type="entry name" value="GDHRDH"/>
</dbReference>
<evidence type="ECO:0000313" key="1">
    <source>
        <dbReference type="EMBL" id="AVX04726.1"/>
    </source>
</evidence>
<dbReference type="PANTHER" id="PTHR43544">
    <property type="entry name" value="SHORT-CHAIN DEHYDROGENASE/REDUCTASE"/>
    <property type="match status" value="1"/>
</dbReference>
<dbReference type="Pfam" id="PF13561">
    <property type="entry name" value="adh_short_C2"/>
    <property type="match status" value="1"/>
</dbReference>
<organism evidence="1 2">
    <name type="scientific">Maritalea myrionectae</name>
    <dbReference type="NCBI Taxonomy" id="454601"/>
    <lineage>
        <taxon>Bacteria</taxon>
        <taxon>Pseudomonadati</taxon>
        <taxon>Pseudomonadota</taxon>
        <taxon>Alphaproteobacteria</taxon>
        <taxon>Hyphomicrobiales</taxon>
        <taxon>Devosiaceae</taxon>
        <taxon>Maritalea</taxon>
    </lineage>
</organism>
<dbReference type="InterPro" id="IPR002347">
    <property type="entry name" value="SDR_fam"/>
</dbReference>
<dbReference type="Gene3D" id="3.40.50.720">
    <property type="entry name" value="NAD(P)-binding Rossmann-like Domain"/>
    <property type="match status" value="1"/>
</dbReference>
<accession>A0A2R4MFQ4</accession>
<protein>
    <submittedName>
        <fullName evidence="1">C-factor</fullName>
    </submittedName>
</protein>
<dbReference type="KEGG" id="mmyr:MXMO3_02209"/>
<name>A0A2R4MFQ4_9HYPH</name>
<dbReference type="EMBL" id="CP021330">
    <property type="protein sequence ID" value="AVX04726.1"/>
    <property type="molecule type" value="Genomic_DNA"/>
</dbReference>
<proteinExistence type="predicted"/>
<dbReference type="GO" id="GO:0016491">
    <property type="term" value="F:oxidoreductase activity"/>
    <property type="evidence" value="ECO:0007669"/>
    <property type="project" value="TreeGrafter"/>
</dbReference>